<dbReference type="Gene3D" id="3.40.50.620">
    <property type="entry name" value="HUPs"/>
    <property type="match status" value="1"/>
</dbReference>
<evidence type="ECO:0000259" key="2">
    <source>
        <dbReference type="Pfam" id="PF02698"/>
    </source>
</evidence>
<comment type="caution">
    <text evidence="3">The sequence shown here is derived from an EMBL/GenBank/DDBJ whole genome shotgun (WGS) entry which is preliminary data.</text>
</comment>
<dbReference type="RefSeq" id="WP_234864498.1">
    <property type="nucleotide sequence ID" value="NZ_JAKEVY010000001.1"/>
</dbReference>
<keyword evidence="4" id="KW-1185">Reference proteome</keyword>
<dbReference type="InterPro" id="IPR014729">
    <property type="entry name" value="Rossmann-like_a/b/a_fold"/>
</dbReference>
<keyword evidence="1" id="KW-1133">Transmembrane helix</keyword>
<dbReference type="InterPro" id="IPR051599">
    <property type="entry name" value="Cell_Envelope_Assoc"/>
</dbReference>
<feature type="transmembrane region" description="Helical" evidence="1">
    <location>
        <begin position="6"/>
        <end position="28"/>
    </location>
</feature>
<protein>
    <submittedName>
        <fullName evidence="3">YdcF family protein</fullName>
    </submittedName>
</protein>
<sequence length="246" mass="27806">MLPLLSKIVTFFLSPANWIWILVILFLIGKPGKWKRRYGIALITITLLFTNPALFYFCLQSWQPAFVPATGKFEAVILPGGLSSYDKNGQGYFGQAADRFIQAAKLVHSGVAEKVIVTGGNGFLNRKLPPEADFVKAELIHNGISPVLIFAENKSRNTKENAVFTKSLIDSLGMKGPFILVTSAMHMRRCEAEFNKVGIKTTRHCANYEVINGFQQWYDWLWPDFSLLDKWNRLNKEVVGYLVSRL</sequence>
<dbReference type="PANTHER" id="PTHR30336">
    <property type="entry name" value="INNER MEMBRANE PROTEIN, PROBABLE PERMEASE"/>
    <property type="match status" value="1"/>
</dbReference>
<evidence type="ECO:0000313" key="4">
    <source>
        <dbReference type="Proteomes" id="UP001200145"/>
    </source>
</evidence>
<reference evidence="3 4" key="1">
    <citation type="submission" date="2022-01" db="EMBL/GenBank/DDBJ databases">
        <title>Flavihumibacter sp. nov., isolated from sediment of a river.</title>
        <authorList>
            <person name="Liu H."/>
        </authorList>
    </citation>
    <scope>NUCLEOTIDE SEQUENCE [LARGE SCALE GENOMIC DNA]</scope>
    <source>
        <strain evidence="3 4">RY-1</strain>
    </source>
</reference>
<accession>A0ABS9BEM8</accession>
<organism evidence="3 4">
    <name type="scientific">Flavihumibacter fluminis</name>
    <dbReference type="NCBI Taxonomy" id="2909236"/>
    <lineage>
        <taxon>Bacteria</taxon>
        <taxon>Pseudomonadati</taxon>
        <taxon>Bacteroidota</taxon>
        <taxon>Chitinophagia</taxon>
        <taxon>Chitinophagales</taxon>
        <taxon>Chitinophagaceae</taxon>
        <taxon>Flavihumibacter</taxon>
    </lineage>
</organism>
<dbReference type="EMBL" id="JAKEVY010000001">
    <property type="protein sequence ID" value="MCF1713971.1"/>
    <property type="molecule type" value="Genomic_DNA"/>
</dbReference>
<evidence type="ECO:0000256" key="1">
    <source>
        <dbReference type="SAM" id="Phobius"/>
    </source>
</evidence>
<gene>
    <name evidence="3" type="ORF">L0U88_04910</name>
</gene>
<feature type="transmembrane region" description="Helical" evidence="1">
    <location>
        <begin position="40"/>
        <end position="62"/>
    </location>
</feature>
<dbReference type="PANTHER" id="PTHR30336:SF20">
    <property type="entry name" value="DUF218 DOMAIN-CONTAINING PROTEIN"/>
    <property type="match status" value="1"/>
</dbReference>
<name>A0ABS9BEM8_9BACT</name>
<proteinExistence type="predicted"/>
<keyword evidence="1" id="KW-0812">Transmembrane</keyword>
<dbReference type="CDD" id="cd06259">
    <property type="entry name" value="YdcF-like"/>
    <property type="match status" value="1"/>
</dbReference>
<feature type="domain" description="DUF218" evidence="2">
    <location>
        <begin position="76"/>
        <end position="240"/>
    </location>
</feature>
<dbReference type="InterPro" id="IPR003848">
    <property type="entry name" value="DUF218"/>
</dbReference>
<keyword evidence="1" id="KW-0472">Membrane</keyword>
<dbReference type="Proteomes" id="UP001200145">
    <property type="component" value="Unassembled WGS sequence"/>
</dbReference>
<dbReference type="Pfam" id="PF02698">
    <property type="entry name" value="DUF218"/>
    <property type="match status" value="1"/>
</dbReference>
<evidence type="ECO:0000313" key="3">
    <source>
        <dbReference type="EMBL" id="MCF1713971.1"/>
    </source>
</evidence>